<dbReference type="GO" id="GO:0019808">
    <property type="term" value="F:polyamine binding"/>
    <property type="evidence" value="ECO:0007669"/>
    <property type="project" value="InterPro"/>
</dbReference>
<comment type="subcellular location">
    <subcellularLocation>
        <location evidence="1 8">Cell membrane</location>
        <topology evidence="1 8">Multi-pass membrane protein</topology>
    </subcellularLocation>
</comment>
<dbReference type="EMBL" id="PHNF01000001">
    <property type="protein sequence ID" value="PPE06828.1"/>
    <property type="molecule type" value="Genomic_DNA"/>
</dbReference>
<dbReference type="GO" id="GO:0005886">
    <property type="term" value="C:plasma membrane"/>
    <property type="evidence" value="ECO:0007669"/>
    <property type="project" value="UniProtKB-SubCell"/>
</dbReference>
<feature type="transmembrane region" description="Helical" evidence="8">
    <location>
        <begin position="103"/>
        <end position="125"/>
    </location>
</feature>
<dbReference type="Gene3D" id="1.10.3720.10">
    <property type="entry name" value="MetI-like"/>
    <property type="match status" value="1"/>
</dbReference>
<dbReference type="PANTHER" id="PTHR43848">
    <property type="entry name" value="PUTRESCINE TRANSPORT SYSTEM PERMEASE PROTEIN POTI"/>
    <property type="match status" value="1"/>
</dbReference>
<keyword evidence="5 8" id="KW-0812">Transmembrane</keyword>
<dbReference type="PROSITE" id="PS50928">
    <property type="entry name" value="ABC_TM1"/>
    <property type="match status" value="1"/>
</dbReference>
<feature type="transmembrane region" description="Helical" evidence="8">
    <location>
        <begin position="131"/>
        <end position="150"/>
    </location>
</feature>
<dbReference type="InterPro" id="IPR006059">
    <property type="entry name" value="SBP"/>
</dbReference>
<accession>A0A2S5RHS1</accession>
<comment type="similarity">
    <text evidence="2">Belongs to the binding-protein-dependent transport system permease family. CysTW subfamily.</text>
</comment>
<dbReference type="PANTHER" id="PTHR43848:SF2">
    <property type="entry name" value="PUTRESCINE TRANSPORT SYSTEM PERMEASE PROTEIN POTI"/>
    <property type="match status" value="1"/>
</dbReference>
<dbReference type="CDD" id="cd06261">
    <property type="entry name" value="TM_PBP2"/>
    <property type="match status" value="1"/>
</dbReference>
<dbReference type="OrthoDB" id="9782004at2"/>
<feature type="domain" description="ABC transmembrane type-1" evidence="10">
    <location>
        <begin position="59"/>
        <end position="250"/>
    </location>
</feature>
<evidence type="ECO:0000313" key="11">
    <source>
        <dbReference type="EMBL" id="PPE06828.1"/>
    </source>
</evidence>
<evidence type="ECO:0000256" key="6">
    <source>
        <dbReference type="ARBA" id="ARBA00022989"/>
    </source>
</evidence>
<feature type="transmembrane region" description="Helical" evidence="8">
    <location>
        <begin position="562"/>
        <end position="581"/>
    </location>
</feature>
<keyword evidence="12" id="KW-1185">Reference proteome</keyword>
<dbReference type="PRINTS" id="PR00909">
    <property type="entry name" value="SPERMDNBNDNG"/>
</dbReference>
<dbReference type="Pfam" id="PF13416">
    <property type="entry name" value="SBP_bac_8"/>
    <property type="match status" value="1"/>
</dbReference>
<name>A0A2S5RHS1_9MOLU</name>
<feature type="coiled-coil region" evidence="9">
    <location>
        <begin position="344"/>
        <end position="396"/>
    </location>
</feature>
<evidence type="ECO:0000256" key="2">
    <source>
        <dbReference type="ARBA" id="ARBA00007069"/>
    </source>
</evidence>
<organism evidence="11 12">
    <name type="scientific">Mesoplasma corruscae</name>
    <dbReference type="NCBI Taxonomy" id="216874"/>
    <lineage>
        <taxon>Bacteria</taxon>
        <taxon>Bacillati</taxon>
        <taxon>Mycoplasmatota</taxon>
        <taxon>Mollicutes</taxon>
        <taxon>Entomoplasmatales</taxon>
        <taxon>Entomoplasmataceae</taxon>
        <taxon>Mesoplasma</taxon>
    </lineage>
</organism>
<dbReference type="NCBIfam" id="NF043073">
    <property type="entry name" value="MMSYN1_0195"/>
    <property type="match status" value="1"/>
</dbReference>
<proteinExistence type="inferred from homology"/>
<dbReference type="InterPro" id="IPR035906">
    <property type="entry name" value="MetI-like_sf"/>
</dbReference>
<comment type="caution">
    <text evidence="11">The sequence shown here is derived from an EMBL/GenBank/DDBJ whole genome shotgun (WGS) entry which is preliminary data.</text>
</comment>
<evidence type="ECO:0000256" key="3">
    <source>
        <dbReference type="ARBA" id="ARBA00022448"/>
    </source>
</evidence>
<reference evidence="11 12" key="1">
    <citation type="submission" date="2017-11" db="EMBL/GenBank/DDBJ databases">
        <title>Genome sequence of Mesoplasma corruscae ELCA-2 (ATCC 49579).</title>
        <authorList>
            <person name="Lo W.-S."/>
            <person name="Kuo C.-H."/>
        </authorList>
    </citation>
    <scope>NUCLEOTIDE SEQUENCE [LARGE SCALE GENOMIC DNA]</scope>
    <source>
        <strain evidence="11 12">ELCA-2</strain>
    </source>
</reference>
<dbReference type="Proteomes" id="UP000239785">
    <property type="component" value="Unassembled WGS sequence"/>
</dbReference>
<feature type="transmembrane region" description="Helical" evidence="8">
    <location>
        <begin position="9"/>
        <end position="29"/>
    </location>
</feature>
<dbReference type="GO" id="GO:0055085">
    <property type="term" value="P:transmembrane transport"/>
    <property type="evidence" value="ECO:0007669"/>
    <property type="project" value="InterPro"/>
</dbReference>
<dbReference type="GO" id="GO:0015846">
    <property type="term" value="P:polyamine transport"/>
    <property type="evidence" value="ECO:0007669"/>
    <property type="project" value="InterPro"/>
</dbReference>
<evidence type="ECO:0000256" key="9">
    <source>
        <dbReference type="SAM" id="Coils"/>
    </source>
</evidence>
<dbReference type="SUPFAM" id="SSF53850">
    <property type="entry name" value="Periplasmic binding protein-like II"/>
    <property type="match status" value="1"/>
</dbReference>
<evidence type="ECO:0000313" key="12">
    <source>
        <dbReference type="Proteomes" id="UP000239785"/>
    </source>
</evidence>
<dbReference type="InterPro" id="IPR050022">
    <property type="entry name" value="MMSYN1_0195-like"/>
</dbReference>
<evidence type="ECO:0000256" key="8">
    <source>
        <dbReference type="RuleBase" id="RU363032"/>
    </source>
</evidence>
<sequence>MKRLFKSSYFALIILLIYLPIGIMVIFSFNSGNTVSSWMGFSTKWYEQFFQDSTFIKSIITSLFVAVVSTAISLVIGVSAAIGLSKIDKRKRNRWLTISNVPLINADIITAVALMVVFLLCGIKFGIFTLIMAHISFNVPYVIITVIPRLRKIDQGIIEASNDLGAKRSTVIFKVILPILKPAIILAAFIAFAMSFDDFIISYFTGGDQQNVSGFIYAAKRIKPFIFAFGTLTVAIIALAVLVYNAFLIVGEKQEETRAQIKNGTYKQKQIYKLQSKLNLAKSNLENLSIIKKSYSIKLWVQYWILSLKLWRASLKNYDKKISVLEWKRYKLQTEINNEKKYKSKLLKNQKKELTLRKQKALAKDVKKAAKYSIDLEKIIEEIEFLTEEIEWMKARDDKAVIKAKSINDKLQSLISDFNQEVEPSKSTIKWYTKKIKYYKDWKIEVEEGKNNYKLKLVVEKLKEIKKNNENKISNLSSKKDLLWTQIYRHQPILVGYKDLNQTKKLSIIENYKNKIKKTIDKIQSKITPIQMKIVKKSNEFYNIETEDVRYTKNWFTRSWKVLLVSLIGLASFSALTVAFIKNNIYDLTVGNWGEYIDRTIIKDFEKEYKVKVNYQEYDSNETLYNKLYTFSYDLMVPSDYMVQKLAEENKLEQLDYSKLNVWSEAFKYLDENGASKIHKGINQPPLDSQTQTNETSKPLQIVSSLLDVMGNSRVNLDSVDTPEHSLNTGTIADYALNYFWGDLTIVINPNSKTRDDGDNIKWLFDNYRDAVGIVDESGALSALKVDNVYDDTKTYGIINTELSWDILWKAAEAGKKVVINEDPKNIFAIGGQKLFGKGNFKNQDQIDDIAEELKTLVYKPNVGLEGDSLIQTAGEGRFDFAVMYNGDAANANALYNGESEPEEDEDAEDEVVEETTIEEITENEKVYFLYGRPNKFNQTKNFRETTNIYSDNMVMSKNAKNKDLAYKFMNFIIANAQELSDFTATPTPYVETLQSATEQGATFEKYKNLFLPIIMKGQQTVEGNLEPFFYNGKIDDYLVDKYTNLIAGKQ</sequence>
<dbReference type="SUPFAM" id="SSF161098">
    <property type="entry name" value="MetI-like"/>
    <property type="match status" value="1"/>
</dbReference>
<keyword evidence="7 8" id="KW-0472">Membrane</keyword>
<dbReference type="GO" id="GO:0042597">
    <property type="term" value="C:periplasmic space"/>
    <property type="evidence" value="ECO:0007669"/>
    <property type="project" value="InterPro"/>
</dbReference>
<gene>
    <name evidence="11" type="primary">potC</name>
    <name evidence="11" type="ORF">MCORR_v1c04590</name>
</gene>
<evidence type="ECO:0000256" key="7">
    <source>
        <dbReference type="ARBA" id="ARBA00023136"/>
    </source>
</evidence>
<evidence type="ECO:0000256" key="4">
    <source>
        <dbReference type="ARBA" id="ARBA00022475"/>
    </source>
</evidence>
<keyword evidence="4" id="KW-1003">Cell membrane</keyword>
<dbReference type="Gene3D" id="3.40.190.10">
    <property type="entry name" value="Periplasmic binding protein-like II"/>
    <property type="match status" value="2"/>
</dbReference>
<dbReference type="AlphaFoldDB" id="A0A2S5RHS1"/>
<protein>
    <submittedName>
        <fullName evidence="11">Spermidine/putrescine ABC transporter permease</fullName>
    </submittedName>
</protein>
<evidence type="ECO:0000256" key="5">
    <source>
        <dbReference type="ARBA" id="ARBA00022692"/>
    </source>
</evidence>
<feature type="transmembrane region" description="Helical" evidence="8">
    <location>
        <begin position="171"/>
        <end position="194"/>
    </location>
</feature>
<dbReference type="Pfam" id="PF00528">
    <property type="entry name" value="BPD_transp_1"/>
    <property type="match status" value="1"/>
</dbReference>
<feature type="transmembrane region" description="Helical" evidence="8">
    <location>
        <begin position="225"/>
        <end position="250"/>
    </location>
</feature>
<evidence type="ECO:0000256" key="1">
    <source>
        <dbReference type="ARBA" id="ARBA00004651"/>
    </source>
</evidence>
<keyword evidence="9" id="KW-0175">Coiled coil</keyword>
<evidence type="ECO:0000259" key="10">
    <source>
        <dbReference type="PROSITE" id="PS50928"/>
    </source>
</evidence>
<keyword evidence="3 8" id="KW-0813">Transport</keyword>
<dbReference type="InterPro" id="IPR051789">
    <property type="entry name" value="Bact_Polyamine_Transport"/>
</dbReference>
<keyword evidence="6 8" id="KW-1133">Transmembrane helix</keyword>
<dbReference type="RefSeq" id="WP_104207984.1">
    <property type="nucleotide sequence ID" value="NZ_PHNF01000001.1"/>
</dbReference>
<dbReference type="InterPro" id="IPR001188">
    <property type="entry name" value="Sperm_putr-bd"/>
</dbReference>
<dbReference type="InterPro" id="IPR000515">
    <property type="entry name" value="MetI-like"/>
</dbReference>
<feature type="transmembrane region" description="Helical" evidence="8">
    <location>
        <begin position="59"/>
        <end position="82"/>
    </location>
</feature>